<dbReference type="Proteomes" id="UP001732700">
    <property type="component" value="Chromosome 6C"/>
</dbReference>
<name>A0ACD5ZDD9_AVESA</name>
<keyword evidence="2" id="KW-1185">Reference proteome</keyword>
<reference evidence="1" key="2">
    <citation type="submission" date="2025-09" db="UniProtKB">
        <authorList>
            <consortium name="EnsemblPlants"/>
        </authorList>
    </citation>
    <scope>IDENTIFICATION</scope>
</reference>
<proteinExistence type="predicted"/>
<dbReference type="EnsemblPlants" id="AVESA.00010b.r2.6CG1148720.1">
    <property type="protein sequence ID" value="AVESA.00010b.r2.6CG1148720.1.CDS"/>
    <property type="gene ID" value="AVESA.00010b.r2.6CG1148720"/>
</dbReference>
<reference evidence="1" key="1">
    <citation type="submission" date="2021-05" db="EMBL/GenBank/DDBJ databases">
        <authorList>
            <person name="Scholz U."/>
            <person name="Mascher M."/>
            <person name="Fiebig A."/>
        </authorList>
    </citation>
    <scope>NUCLEOTIDE SEQUENCE [LARGE SCALE GENOMIC DNA]</scope>
</reference>
<protein>
    <submittedName>
        <fullName evidence="1">Uncharacterized protein</fullName>
    </submittedName>
</protein>
<accession>A0ACD5ZDD9</accession>
<organism evidence="1 2">
    <name type="scientific">Avena sativa</name>
    <name type="common">Oat</name>
    <dbReference type="NCBI Taxonomy" id="4498"/>
    <lineage>
        <taxon>Eukaryota</taxon>
        <taxon>Viridiplantae</taxon>
        <taxon>Streptophyta</taxon>
        <taxon>Embryophyta</taxon>
        <taxon>Tracheophyta</taxon>
        <taxon>Spermatophyta</taxon>
        <taxon>Magnoliopsida</taxon>
        <taxon>Liliopsida</taxon>
        <taxon>Poales</taxon>
        <taxon>Poaceae</taxon>
        <taxon>BOP clade</taxon>
        <taxon>Pooideae</taxon>
        <taxon>Poodae</taxon>
        <taxon>Poeae</taxon>
        <taxon>Poeae Chloroplast Group 1 (Aveneae type)</taxon>
        <taxon>Aveninae</taxon>
        <taxon>Avena</taxon>
    </lineage>
</organism>
<sequence length="442" mass="49039">MYVCMYVQEQCTPWRTISSALSKAFDTMTTNIITVSSSSERFSSLPGPTSGREPLGVVMVYAFDCSERTSAWYAMDNEVFWLVQEKLTRFTGSCLGYIFVMLSSNTYTCDMKVVDSSETRETGYTSFNRHRWITCAKNMACGLPEAHKMISNCAHQNGIILLFSDGLKNKGDFFDGAENFVSKVPVHTFTLDGDASYNQVLHSIADKSPGGKFHHPNPVPDRPSLSTAFSNLLDNILGGGLKDDEKPPNYPTPGRVPLDVVIVYAFDCTNSTRAWHTVDNGVFWLVQEKLTHFPDSCMGYIYVMSTPNTYTTDMKLVDPAETKATGYTGFTRRRMRCTKNMASGLAEAHKMVTNRGHYNGIILFFSDGFINKGDFFDGTDNFISKVPVHTFTLGGDAYNHGLQDIATMSPGGTFNPLPVPERPELSVPFSKLLDSLLGSNMD</sequence>
<evidence type="ECO:0000313" key="1">
    <source>
        <dbReference type="EnsemblPlants" id="AVESA.00010b.r2.6CG1148720.1.CDS"/>
    </source>
</evidence>
<evidence type="ECO:0000313" key="2">
    <source>
        <dbReference type="Proteomes" id="UP001732700"/>
    </source>
</evidence>